<dbReference type="RefSeq" id="WP_264490002.1">
    <property type="nucleotide sequence ID" value="NZ_JAPDDT010000018.1"/>
</dbReference>
<keyword evidence="1" id="KW-0732">Signal</keyword>
<accession>A0ABT3GQU4</accession>
<proteinExistence type="predicted"/>
<feature type="chain" id="PRO_5045882094" evidence="1">
    <location>
        <begin position="24"/>
        <end position="290"/>
    </location>
</feature>
<evidence type="ECO:0000313" key="3">
    <source>
        <dbReference type="Proteomes" id="UP001320876"/>
    </source>
</evidence>
<reference evidence="2 3" key="1">
    <citation type="submission" date="2022-10" db="EMBL/GenBank/DDBJ databases">
        <title>Luteolibacter arcticus strain CCTCC AB 2014275, whole genome shotgun sequencing project.</title>
        <authorList>
            <person name="Zhao G."/>
            <person name="Shen L."/>
        </authorList>
    </citation>
    <scope>NUCLEOTIDE SEQUENCE [LARGE SCALE GENOMIC DNA]</scope>
    <source>
        <strain evidence="2 3">CCTCC AB 2014275</strain>
    </source>
</reference>
<evidence type="ECO:0000313" key="2">
    <source>
        <dbReference type="EMBL" id="MCW1925894.1"/>
    </source>
</evidence>
<feature type="signal peptide" evidence="1">
    <location>
        <begin position="1"/>
        <end position="23"/>
    </location>
</feature>
<comment type="caution">
    <text evidence="2">The sequence shown here is derived from an EMBL/GenBank/DDBJ whole genome shotgun (WGS) entry which is preliminary data.</text>
</comment>
<gene>
    <name evidence="2" type="ORF">OKA05_25265</name>
</gene>
<organism evidence="2 3">
    <name type="scientific">Luteolibacter arcticus</name>
    <dbReference type="NCBI Taxonomy" id="1581411"/>
    <lineage>
        <taxon>Bacteria</taxon>
        <taxon>Pseudomonadati</taxon>
        <taxon>Verrucomicrobiota</taxon>
        <taxon>Verrucomicrobiia</taxon>
        <taxon>Verrucomicrobiales</taxon>
        <taxon>Verrucomicrobiaceae</taxon>
        <taxon>Luteolibacter</taxon>
    </lineage>
</organism>
<sequence>MKPLSRHLTWLLLLLQCSPSAFAESEAWKKVAEAYRKADEEWTAAELANRDGKSDPARLDAAARVLRPLIKIKEAEGPPAMTVPESMRFMLMDWKIAEAWTAAGDHKKALQYLKAQAAQPGVFLHETRNPNYFARDVFMLHSEIMAGTGKVADIPHSGYQVFKGPSSEGVSRYVFVWEPEGDDIGGVLVQGMAEDEQRHEITLVECGPAKPCRCVDSAQVISKRGKLKASTASRSDQLVLVLDGVSKIVEFKGEFLIPFVHPSKRTKIELYMDEDDLEQPLEAIARMDHI</sequence>
<protein>
    <submittedName>
        <fullName evidence="2">Uncharacterized protein</fullName>
    </submittedName>
</protein>
<dbReference type="Proteomes" id="UP001320876">
    <property type="component" value="Unassembled WGS sequence"/>
</dbReference>
<evidence type="ECO:0000256" key="1">
    <source>
        <dbReference type="SAM" id="SignalP"/>
    </source>
</evidence>
<dbReference type="EMBL" id="JAPDDT010000018">
    <property type="protein sequence ID" value="MCW1925894.1"/>
    <property type="molecule type" value="Genomic_DNA"/>
</dbReference>
<name>A0ABT3GQU4_9BACT</name>
<keyword evidence="3" id="KW-1185">Reference proteome</keyword>